<feature type="transmembrane region" description="Helical" evidence="1">
    <location>
        <begin position="20"/>
        <end position="48"/>
    </location>
</feature>
<dbReference type="Pfam" id="PF09656">
    <property type="entry name" value="PGPGW"/>
    <property type="match status" value="1"/>
</dbReference>
<accession>A0ABN3ASN9</accession>
<evidence type="ECO:0000256" key="1">
    <source>
        <dbReference type="SAM" id="Phobius"/>
    </source>
</evidence>
<name>A0ABN3ASN9_9MICC</name>
<comment type="caution">
    <text evidence="2">The sequence shown here is derived from an EMBL/GenBank/DDBJ whole genome shotgun (WGS) entry which is preliminary data.</text>
</comment>
<dbReference type="Proteomes" id="UP001500974">
    <property type="component" value="Unassembled WGS sequence"/>
</dbReference>
<evidence type="ECO:0000313" key="3">
    <source>
        <dbReference type="Proteomes" id="UP001500974"/>
    </source>
</evidence>
<reference evidence="2 3" key="1">
    <citation type="journal article" date="2019" name="Int. J. Syst. Evol. Microbiol.">
        <title>The Global Catalogue of Microorganisms (GCM) 10K type strain sequencing project: providing services to taxonomists for standard genome sequencing and annotation.</title>
        <authorList>
            <consortium name="The Broad Institute Genomics Platform"/>
            <consortium name="The Broad Institute Genome Sequencing Center for Infectious Disease"/>
            <person name="Wu L."/>
            <person name="Ma J."/>
        </authorList>
    </citation>
    <scope>NUCLEOTIDE SEQUENCE [LARGE SCALE GENOMIC DNA]</scope>
    <source>
        <strain evidence="2 3">JCM 14917</strain>
    </source>
</reference>
<evidence type="ECO:0008006" key="4">
    <source>
        <dbReference type="Google" id="ProtNLM"/>
    </source>
</evidence>
<feature type="transmembrane region" description="Helical" evidence="1">
    <location>
        <begin position="80"/>
        <end position="99"/>
    </location>
</feature>
<sequence>MSARSRFHRAAHRTGLEILGWTLVVLGFAALVLPGPGLLMLVGGLAVLSQQYEWAERKLHPIKKQAYKAARIGVKTWPRIAVSAVSAFGFMALGILWMLQPPAPGWWPFNDDWWLFGGWGAGLSLVLSAIIALTLLVYSIRRFRRRPRRQPAAS</sequence>
<dbReference type="InterPro" id="IPR019099">
    <property type="entry name" value="Uncharacterised_PGPGW_TM"/>
</dbReference>
<organism evidence="2 3">
    <name type="scientific">Arthrobacter parietis</name>
    <dbReference type="NCBI Taxonomy" id="271434"/>
    <lineage>
        <taxon>Bacteria</taxon>
        <taxon>Bacillati</taxon>
        <taxon>Actinomycetota</taxon>
        <taxon>Actinomycetes</taxon>
        <taxon>Micrococcales</taxon>
        <taxon>Micrococcaceae</taxon>
        <taxon>Arthrobacter</taxon>
    </lineage>
</organism>
<keyword evidence="3" id="KW-1185">Reference proteome</keyword>
<keyword evidence="1" id="KW-0812">Transmembrane</keyword>
<feature type="transmembrane region" description="Helical" evidence="1">
    <location>
        <begin position="119"/>
        <end position="140"/>
    </location>
</feature>
<protein>
    <recommendedName>
        <fullName evidence="4">TIGR02611 family protein</fullName>
    </recommendedName>
</protein>
<evidence type="ECO:0000313" key="2">
    <source>
        <dbReference type="EMBL" id="GAA2174312.1"/>
    </source>
</evidence>
<dbReference type="RefSeq" id="WP_346027806.1">
    <property type="nucleotide sequence ID" value="NZ_BAAAON010000001.1"/>
</dbReference>
<keyword evidence="1" id="KW-1133">Transmembrane helix</keyword>
<keyword evidence="1" id="KW-0472">Membrane</keyword>
<proteinExistence type="predicted"/>
<gene>
    <name evidence="2" type="ORF">GCM10009784_12100</name>
</gene>
<dbReference type="EMBL" id="BAAAON010000001">
    <property type="protein sequence ID" value="GAA2174312.1"/>
    <property type="molecule type" value="Genomic_DNA"/>
</dbReference>